<sequence length="283" mass="30399">MAAVLNLDAAARTRLIERFGPQVTAWCDDLPELVARLTRRWGLRAERAAAGNTARTLLCRNESGERAVLKLTPDRAIAEAEARALRAWRDCPRVVDVLAADLDAGAILLAGVEPGTPLTERGWTHEEIDELLPPLRAVAIPDGFPPLADRVRFMFELAGRGAHGVIEPRLMAASRAASLELATGGPRALLHGDLHPANVLAGHDGVMVIDPRPCVGDPAFDAVDWVLRADGELEDAIAALPSQDPVRLRRWSQALAVLVAIRPLREQGPSATTDRLLALAAAL</sequence>
<dbReference type="Gene3D" id="1.10.510.10">
    <property type="entry name" value="Transferase(Phosphotransferase) domain 1"/>
    <property type="match status" value="1"/>
</dbReference>
<comment type="caution">
    <text evidence="1">The sequence shown here is derived from an EMBL/GenBank/DDBJ whole genome shotgun (WGS) entry which is preliminary data.</text>
</comment>
<gene>
    <name evidence="1" type="ORF">GKO32_21030</name>
</gene>
<dbReference type="GO" id="GO:0016773">
    <property type="term" value="F:phosphotransferase activity, alcohol group as acceptor"/>
    <property type="evidence" value="ECO:0007669"/>
    <property type="project" value="InterPro"/>
</dbReference>
<keyword evidence="1" id="KW-0808">Transferase</keyword>
<dbReference type="EMBL" id="WMBA01000034">
    <property type="protein sequence ID" value="MTD56439.1"/>
    <property type="molecule type" value="Genomic_DNA"/>
</dbReference>
<dbReference type="Pfam" id="PF04655">
    <property type="entry name" value="APH_6_hur"/>
    <property type="match status" value="1"/>
</dbReference>
<organism evidence="1 2">
    <name type="scientific">Amycolatopsis pithecellobii</name>
    <dbReference type="NCBI Taxonomy" id="664692"/>
    <lineage>
        <taxon>Bacteria</taxon>
        <taxon>Bacillati</taxon>
        <taxon>Actinomycetota</taxon>
        <taxon>Actinomycetes</taxon>
        <taxon>Pseudonocardiales</taxon>
        <taxon>Pseudonocardiaceae</taxon>
        <taxon>Amycolatopsis</taxon>
    </lineage>
</organism>
<dbReference type="GO" id="GO:0019748">
    <property type="term" value="P:secondary metabolic process"/>
    <property type="evidence" value="ECO:0007669"/>
    <property type="project" value="InterPro"/>
</dbReference>
<proteinExistence type="predicted"/>
<dbReference type="SUPFAM" id="SSF56112">
    <property type="entry name" value="Protein kinase-like (PK-like)"/>
    <property type="match status" value="1"/>
</dbReference>
<name>A0A6N7Z4R4_9PSEU</name>
<reference evidence="1 2" key="1">
    <citation type="submission" date="2019-11" db="EMBL/GenBank/DDBJ databases">
        <title>Draft genome of Amycolatopsis RM579.</title>
        <authorList>
            <person name="Duangmal K."/>
            <person name="Mingma R."/>
        </authorList>
    </citation>
    <scope>NUCLEOTIDE SEQUENCE [LARGE SCALE GENOMIC DNA]</scope>
    <source>
        <strain evidence="1 2">RM579</strain>
    </source>
</reference>
<dbReference type="AlphaFoldDB" id="A0A6N7Z4R4"/>
<evidence type="ECO:0000313" key="1">
    <source>
        <dbReference type="EMBL" id="MTD56439.1"/>
    </source>
</evidence>
<dbReference type="Proteomes" id="UP000440096">
    <property type="component" value="Unassembled WGS sequence"/>
</dbReference>
<protein>
    <submittedName>
        <fullName evidence="1">Phosphotransferase</fullName>
    </submittedName>
</protein>
<accession>A0A6N7Z4R4</accession>
<dbReference type="InterPro" id="IPR011009">
    <property type="entry name" value="Kinase-like_dom_sf"/>
</dbReference>
<evidence type="ECO:0000313" key="2">
    <source>
        <dbReference type="Proteomes" id="UP000440096"/>
    </source>
</evidence>
<dbReference type="RefSeq" id="WP_312868262.1">
    <property type="nucleotide sequence ID" value="NZ_WMBA01000034.1"/>
</dbReference>
<dbReference type="InterPro" id="IPR006748">
    <property type="entry name" value="NH2Glyco/OHUrea_AB-resist_kin"/>
</dbReference>
<keyword evidence="2" id="KW-1185">Reference proteome</keyword>